<evidence type="ECO:0000256" key="9">
    <source>
        <dbReference type="ARBA" id="ARBA00023033"/>
    </source>
</evidence>
<dbReference type="GO" id="GO:0046872">
    <property type="term" value="F:metal ion binding"/>
    <property type="evidence" value="ECO:0007669"/>
    <property type="project" value="UniProtKB-KW"/>
</dbReference>
<comment type="catalytic activity">
    <reaction evidence="14">
        <text>[(1-&gt;4)-beta-D-glucosyl]n+m + reduced acceptor + O2 = 4-dehydro-beta-D-glucosyl-[(1-&gt;4)-beta-D-glucosyl]n-1 + [(1-&gt;4)-beta-D-glucosyl]m + acceptor + H2O.</text>
        <dbReference type="EC" id="1.14.99.56"/>
    </reaction>
</comment>
<dbReference type="EMBL" id="MU858253">
    <property type="protein sequence ID" value="KAK4208213.1"/>
    <property type="molecule type" value="Genomic_DNA"/>
</dbReference>
<evidence type="ECO:0000256" key="12">
    <source>
        <dbReference type="ARBA" id="ARBA00023326"/>
    </source>
</evidence>
<feature type="signal peptide" evidence="16">
    <location>
        <begin position="1"/>
        <end position="18"/>
    </location>
</feature>
<evidence type="ECO:0000256" key="7">
    <source>
        <dbReference type="ARBA" id="ARBA00023002"/>
    </source>
</evidence>
<sequence length="235" mass="24563">MKFSTSVALGLAAASAQAHYTFPRYVSGGSVSPDWQAIRTTENKYSHGPVTDVNSAAMTCYEESPGRGAPQTINVQAGGTFTFDVDTNIGHPGPLHFYLAKVPAGQTAATFDGKGAVWFKIYQDGPSGLGTGNLKWPSDGKKTVTATIPSCVQNGEYLLRVEHIALHSAGSVGGAQIYIACAQINVSGGSGTINTNGALVSFPGAYKATDPGILFQLYWPVPTSYVNPGPRVVTC</sequence>
<comment type="caution">
    <text evidence="18">The sequence shown here is derived from an EMBL/GenBank/DDBJ whole genome shotgun (WGS) entry which is preliminary data.</text>
</comment>
<dbReference type="InterPro" id="IPR005103">
    <property type="entry name" value="AA9_LPMO"/>
</dbReference>
<gene>
    <name evidence="18" type="ORF">QBC37DRAFT_476122</name>
</gene>
<evidence type="ECO:0000256" key="2">
    <source>
        <dbReference type="ARBA" id="ARBA00004613"/>
    </source>
</evidence>
<reference evidence="18" key="1">
    <citation type="journal article" date="2023" name="Mol. Phylogenet. Evol.">
        <title>Genome-scale phylogeny and comparative genomics of the fungal order Sordariales.</title>
        <authorList>
            <person name="Hensen N."/>
            <person name="Bonometti L."/>
            <person name="Westerberg I."/>
            <person name="Brannstrom I.O."/>
            <person name="Guillou S."/>
            <person name="Cros-Aarteil S."/>
            <person name="Calhoun S."/>
            <person name="Haridas S."/>
            <person name="Kuo A."/>
            <person name="Mondo S."/>
            <person name="Pangilinan J."/>
            <person name="Riley R."/>
            <person name="LaButti K."/>
            <person name="Andreopoulos B."/>
            <person name="Lipzen A."/>
            <person name="Chen C."/>
            <person name="Yan M."/>
            <person name="Daum C."/>
            <person name="Ng V."/>
            <person name="Clum A."/>
            <person name="Steindorff A."/>
            <person name="Ohm R.A."/>
            <person name="Martin F."/>
            <person name="Silar P."/>
            <person name="Natvig D.O."/>
            <person name="Lalanne C."/>
            <person name="Gautier V."/>
            <person name="Ament-Velasquez S.L."/>
            <person name="Kruys A."/>
            <person name="Hutchinson M.I."/>
            <person name="Powell A.J."/>
            <person name="Barry K."/>
            <person name="Miller A.N."/>
            <person name="Grigoriev I.V."/>
            <person name="Debuchy R."/>
            <person name="Gladieux P."/>
            <person name="Hiltunen Thoren M."/>
            <person name="Johannesson H."/>
        </authorList>
    </citation>
    <scope>NUCLEOTIDE SEQUENCE</scope>
    <source>
        <strain evidence="18">PSN293</strain>
    </source>
</reference>
<evidence type="ECO:0000313" key="19">
    <source>
        <dbReference type="Proteomes" id="UP001301769"/>
    </source>
</evidence>
<reference evidence="18" key="2">
    <citation type="submission" date="2023-05" db="EMBL/GenBank/DDBJ databases">
        <authorList>
            <consortium name="Lawrence Berkeley National Laboratory"/>
            <person name="Steindorff A."/>
            <person name="Hensen N."/>
            <person name="Bonometti L."/>
            <person name="Westerberg I."/>
            <person name="Brannstrom I.O."/>
            <person name="Guillou S."/>
            <person name="Cros-Aarteil S."/>
            <person name="Calhoun S."/>
            <person name="Haridas S."/>
            <person name="Kuo A."/>
            <person name="Mondo S."/>
            <person name="Pangilinan J."/>
            <person name="Riley R."/>
            <person name="Labutti K."/>
            <person name="Andreopoulos B."/>
            <person name="Lipzen A."/>
            <person name="Chen C."/>
            <person name="Yanf M."/>
            <person name="Daum C."/>
            <person name="Ng V."/>
            <person name="Clum A."/>
            <person name="Ohm R."/>
            <person name="Martin F."/>
            <person name="Silar P."/>
            <person name="Natvig D."/>
            <person name="Lalanne C."/>
            <person name="Gautier V."/>
            <person name="Ament-Velasquez S.L."/>
            <person name="Kruys A."/>
            <person name="Hutchinson M.I."/>
            <person name="Powell A.J."/>
            <person name="Barry K."/>
            <person name="Miller A.N."/>
            <person name="Grigoriev I.V."/>
            <person name="Debuchy R."/>
            <person name="Gladieux P."/>
            <person name="Thoren M.H."/>
            <person name="Johannesson H."/>
        </authorList>
    </citation>
    <scope>NUCLEOTIDE SEQUENCE</scope>
    <source>
        <strain evidence="18">PSN293</strain>
    </source>
</reference>
<evidence type="ECO:0000256" key="13">
    <source>
        <dbReference type="ARBA" id="ARBA00044502"/>
    </source>
</evidence>
<comment type="similarity">
    <text evidence="13">Belongs to the polysaccharide monooxygenase AA9 family.</text>
</comment>
<proteinExistence type="inferred from homology"/>
<evidence type="ECO:0000259" key="17">
    <source>
        <dbReference type="Pfam" id="PF03443"/>
    </source>
</evidence>
<evidence type="ECO:0000256" key="11">
    <source>
        <dbReference type="ARBA" id="ARBA00023277"/>
    </source>
</evidence>
<dbReference type="GO" id="GO:0004497">
    <property type="term" value="F:monooxygenase activity"/>
    <property type="evidence" value="ECO:0007669"/>
    <property type="project" value="UniProtKB-KW"/>
</dbReference>
<evidence type="ECO:0000256" key="14">
    <source>
        <dbReference type="ARBA" id="ARBA00045077"/>
    </source>
</evidence>
<keyword evidence="19" id="KW-1185">Reference proteome</keyword>
<comment type="subcellular location">
    <subcellularLocation>
        <location evidence="2">Secreted</location>
    </subcellularLocation>
</comment>
<keyword evidence="8" id="KW-0186">Copper</keyword>
<evidence type="ECO:0000256" key="15">
    <source>
        <dbReference type="ARBA" id="ARBA00047174"/>
    </source>
</evidence>
<keyword evidence="6" id="KW-0136">Cellulose degradation</keyword>
<keyword evidence="5 16" id="KW-0732">Signal</keyword>
<dbReference type="Proteomes" id="UP001301769">
    <property type="component" value="Unassembled WGS sequence"/>
</dbReference>
<dbReference type="AlphaFoldDB" id="A0AAN6XWZ7"/>
<protein>
    <recommendedName>
        <fullName evidence="15">lytic cellulose monooxygenase (C4-dehydrogenating)</fullName>
        <ecNumber evidence="15">1.14.99.56</ecNumber>
    </recommendedName>
</protein>
<evidence type="ECO:0000256" key="8">
    <source>
        <dbReference type="ARBA" id="ARBA00023008"/>
    </source>
</evidence>
<dbReference type="Pfam" id="PF03443">
    <property type="entry name" value="AA9"/>
    <property type="match status" value="1"/>
</dbReference>
<accession>A0AAN6XWZ7</accession>
<dbReference type="GO" id="GO:0030245">
    <property type="term" value="P:cellulose catabolic process"/>
    <property type="evidence" value="ECO:0007669"/>
    <property type="project" value="UniProtKB-KW"/>
</dbReference>
<keyword evidence="3" id="KW-0964">Secreted</keyword>
<name>A0AAN6XWZ7_9PEZI</name>
<evidence type="ECO:0000256" key="5">
    <source>
        <dbReference type="ARBA" id="ARBA00022729"/>
    </source>
</evidence>
<keyword evidence="10" id="KW-1015">Disulfide bond</keyword>
<comment type="cofactor">
    <cofactor evidence="1">
        <name>Cu(2+)</name>
        <dbReference type="ChEBI" id="CHEBI:29036"/>
    </cofactor>
</comment>
<keyword evidence="4" id="KW-0479">Metal-binding</keyword>
<feature type="chain" id="PRO_5042810154" description="lytic cellulose monooxygenase (C4-dehydrogenating)" evidence="16">
    <location>
        <begin position="19"/>
        <end position="235"/>
    </location>
</feature>
<dbReference type="PANTHER" id="PTHR33353:SF10">
    <property type="entry name" value="ENDO-BETA-1,4-GLUCANASE D"/>
    <property type="match status" value="1"/>
</dbReference>
<evidence type="ECO:0000256" key="3">
    <source>
        <dbReference type="ARBA" id="ARBA00022525"/>
    </source>
</evidence>
<dbReference type="CDD" id="cd21175">
    <property type="entry name" value="LPMO_AA9"/>
    <property type="match status" value="1"/>
</dbReference>
<feature type="domain" description="Auxiliary Activity family 9 catalytic" evidence="17">
    <location>
        <begin position="19"/>
        <end position="225"/>
    </location>
</feature>
<dbReference type="Gene3D" id="2.70.50.70">
    <property type="match status" value="1"/>
</dbReference>
<evidence type="ECO:0000256" key="16">
    <source>
        <dbReference type="SAM" id="SignalP"/>
    </source>
</evidence>
<dbReference type="PANTHER" id="PTHR33353">
    <property type="entry name" value="PUTATIVE (AFU_ORTHOLOGUE AFUA_1G12560)-RELATED"/>
    <property type="match status" value="1"/>
</dbReference>
<dbReference type="GO" id="GO:0005576">
    <property type="term" value="C:extracellular region"/>
    <property type="evidence" value="ECO:0007669"/>
    <property type="project" value="UniProtKB-SubCell"/>
</dbReference>
<evidence type="ECO:0000313" key="18">
    <source>
        <dbReference type="EMBL" id="KAK4208213.1"/>
    </source>
</evidence>
<keyword evidence="9" id="KW-0503">Monooxygenase</keyword>
<dbReference type="InterPro" id="IPR049892">
    <property type="entry name" value="AA9"/>
</dbReference>
<dbReference type="EC" id="1.14.99.56" evidence="15"/>
<evidence type="ECO:0000256" key="4">
    <source>
        <dbReference type="ARBA" id="ARBA00022723"/>
    </source>
</evidence>
<organism evidence="18 19">
    <name type="scientific">Rhypophila decipiens</name>
    <dbReference type="NCBI Taxonomy" id="261697"/>
    <lineage>
        <taxon>Eukaryota</taxon>
        <taxon>Fungi</taxon>
        <taxon>Dikarya</taxon>
        <taxon>Ascomycota</taxon>
        <taxon>Pezizomycotina</taxon>
        <taxon>Sordariomycetes</taxon>
        <taxon>Sordariomycetidae</taxon>
        <taxon>Sordariales</taxon>
        <taxon>Naviculisporaceae</taxon>
        <taxon>Rhypophila</taxon>
    </lineage>
</organism>
<keyword evidence="7" id="KW-0560">Oxidoreductase</keyword>
<keyword evidence="12" id="KW-0624">Polysaccharide degradation</keyword>
<evidence type="ECO:0000256" key="6">
    <source>
        <dbReference type="ARBA" id="ARBA00023001"/>
    </source>
</evidence>
<evidence type="ECO:0000256" key="1">
    <source>
        <dbReference type="ARBA" id="ARBA00001973"/>
    </source>
</evidence>
<keyword evidence="11" id="KW-0119">Carbohydrate metabolism</keyword>
<evidence type="ECO:0000256" key="10">
    <source>
        <dbReference type="ARBA" id="ARBA00023157"/>
    </source>
</evidence>